<accession>A0ABR2KBC2</accession>
<dbReference type="Proteomes" id="UP001470230">
    <property type="component" value="Unassembled WGS sequence"/>
</dbReference>
<gene>
    <name evidence="3" type="ORF">M9Y10_039482</name>
</gene>
<dbReference type="PROSITE" id="PS51420">
    <property type="entry name" value="RHO"/>
    <property type="match status" value="1"/>
</dbReference>
<dbReference type="SUPFAM" id="SSF52540">
    <property type="entry name" value="P-loop containing nucleoside triphosphate hydrolases"/>
    <property type="match status" value="1"/>
</dbReference>
<dbReference type="NCBIfam" id="TIGR00231">
    <property type="entry name" value="small_GTP"/>
    <property type="match status" value="1"/>
</dbReference>
<evidence type="ECO:0000313" key="3">
    <source>
        <dbReference type="EMBL" id="KAK8888412.1"/>
    </source>
</evidence>
<evidence type="ECO:0000313" key="4">
    <source>
        <dbReference type="Proteomes" id="UP001470230"/>
    </source>
</evidence>
<dbReference type="CDD" id="cd00157">
    <property type="entry name" value="Rho"/>
    <property type="match status" value="1"/>
</dbReference>
<dbReference type="InterPro" id="IPR001806">
    <property type="entry name" value="Small_GTPase"/>
</dbReference>
<evidence type="ECO:0000256" key="2">
    <source>
        <dbReference type="ARBA" id="ARBA00023134"/>
    </source>
</evidence>
<reference evidence="3 4" key="1">
    <citation type="submission" date="2024-04" db="EMBL/GenBank/DDBJ databases">
        <title>Tritrichomonas musculus Genome.</title>
        <authorList>
            <person name="Alves-Ferreira E."/>
            <person name="Grigg M."/>
            <person name="Lorenzi H."/>
            <person name="Galac M."/>
        </authorList>
    </citation>
    <scope>NUCLEOTIDE SEQUENCE [LARGE SCALE GENOMIC DNA]</scope>
    <source>
        <strain evidence="3 4">EAF2021</strain>
    </source>
</reference>
<sequence>MTIKILKIINKSMKSVKIVAIGDGSVGKTCLLVTYTKNQFPEEYVPTVYENYSEMINIENETIRLEIWDTAGQEEYSNLRPASYPNTDVFLVCFSLISPDSLEDIERVWIPDVKQYCSTASLILVGLKSDLRDNFDSQKDDNEGMNFRPIEKDEIDAVKNRIGATEYIECSSLLKYNIKEVFETASKIAIHKTSGPLKPKNCYLI</sequence>
<dbReference type="InterPro" id="IPR003578">
    <property type="entry name" value="Small_GTPase_Rho"/>
</dbReference>
<dbReference type="SMART" id="SM00175">
    <property type="entry name" value="RAB"/>
    <property type="match status" value="1"/>
</dbReference>
<dbReference type="PROSITE" id="PS51421">
    <property type="entry name" value="RAS"/>
    <property type="match status" value="1"/>
</dbReference>
<keyword evidence="4" id="KW-1185">Reference proteome</keyword>
<name>A0ABR2KBC2_9EUKA</name>
<comment type="caution">
    <text evidence="3">The sequence shown here is derived from an EMBL/GenBank/DDBJ whole genome shotgun (WGS) entry which is preliminary data.</text>
</comment>
<dbReference type="PROSITE" id="PS51419">
    <property type="entry name" value="RAB"/>
    <property type="match status" value="1"/>
</dbReference>
<dbReference type="Gene3D" id="3.40.50.300">
    <property type="entry name" value="P-loop containing nucleotide triphosphate hydrolases"/>
    <property type="match status" value="1"/>
</dbReference>
<protein>
    <submittedName>
        <fullName evidence="3">Uncharacterized protein</fullName>
    </submittedName>
</protein>
<keyword evidence="2" id="KW-0342">GTP-binding</keyword>
<dbReference type="Pfam" id="PF00071">
    <property type="entry name" value="Ras"/>
    <property type="match status" value="1"/>
</dbReference>
<dbReference type="SMART" id="SM00174">
    <property type="entry name" value="RHO"/>
    <property type="match status" value="1"/>
</dbReference>
<dbReference type="EMBL" id="JAPFFF010000006">
    <property type="protein sequence ID" value="KAK8888412.1"/>
    <property type="molecule type" value="Genomic_DNA"/>
</dbReference>
<dbReference type="PRINTS" id="PR00449">
    <property type="entry name" value="RASTRNSFRMNG"/>
</dbReference>
<dbReference type="SMART" id="SM00173">
    <property type="entry name" value="RAS"/>
    <property type="match status" value="1"/>
</dbReference>
<proteinExistence type="predicted"/>
<evidence type="ECO:0000256" key="1">
    <source>
        <dbReference type="ARBA" id="ARBA00022741"/>
    </source>
</evidence>
<dbReference type="InterPro" id="IPR005225">
    <property type="entry name" value="Small_GTP-bd"/>
</dbReference>
<organism evidence="3 4">
    <name type="scientific">Tritrichomonas musculus</name>
    <dbReference type="NCBI Taxonomy" id="1915356"/>
    <lineage>
        <taxon>Eukaryota</taxon>
        <taxon>Metamonada</taxon>
        <taxon>Parabasalia</taxon>
        <taxon>Tritrichomonadida</taxon>
        <taxon>Tritrichomonadidae</taxon>
        <taxon>Tritrichomonas</taxon>
    </lineage>
</organism>
<keyword evidence="1" id="KW-0547">Nucleotide-binding</keyword>
<dbReference type="InterPro" id="IPR027417">
    <property type="entry name" value="P-loop_NTPase"/>
</dbReference>
<dbReference type="PANTHER" id="PTHR24072">
    <property type="entry name" value="RHO FAMILY GTPASE"/>
    <property type="match status" value="1"/>
</dbReference>